<dbReference type="AlphaFoldDB" id="B0DW53"/>
<reference evidence="3 4" key="1">
    <citation type="journal article" date="2008" name="Nature">
        <title>The genome of Laccaria bicolor provides insights into mycorrhizal symbiosis.</title>
        <authorList>
            <person name="Martin F."/>
            <person name="Aerts A."/>
            <person name="Ahren D."/>
            <person name="Brun A."/>
            <person name="Danchin E.G.J."/>
            <person name="Duchaussoy F."/>
            <person name="Gibon J."/>
            <person name="Kohler A."/>
            <person name="Lindquist E."/>
            <person name="Pereda V."/>
            <person name="Salamov A."/>
            <person name="Shapiro H.J."/>
            <person name="Wuyts J."/>
            <person name="Blaudez D."/>
            <person name="Buee M."/>
            <person name="Brokstein P."/>
            <person name="Canbaeck B."/>
            <person name="Cohen D."/>
            <person name="Courty P.E."/>
            <person name="Coutinho P.M."/>
            <person name="Delaruelle C."/>
            <person name="Detter J.C."/>
            <person name="Deveau A."/>
            <person name="DiFazio S."/>
            <person name="Duplessis S."/>
            <person name="Fraissinet-Tachet L."/>
            <person name="Lucic E."/>
            <person name="Frey-Klett P."/>
            <person name="Fourrey C."/>
            <person name="Feussner I."/>
            <person name="Gay G."/>
            <person name="Grimwood J."/>
            <person name="Hoegger P.J."/>
            <person name="Jain P."/>
            <person name="Kilaru S."/>
            <person name="Labbe J."/>
            <person name="Lin Y.C."/>
            <person name="Legue V."/>
            <person name="Le Tacon F."/>
            <person name="Marmeisse R."/>
            <person name="Melayah D."/>
            <person name="Montanini B."/>
            <person name="Muratet M."/>
            <person name="Nehls U."/>
            <person name="Niculita-Hirzel H."/>
            <person name="Oudot-Le Secq M.P."/>
            <person name="Peter M."/>
            <person name="Quesneville H."/>
            <person name="Rajashekar B."/>
            <person name="Reich M."/>
            <person name="Rouhier N."/>
            <person name="Schmutz J."/>
            <person name="Yin T."/>
            <person name="Chalot M."/>
            <person name="Henrissat B."/>
            <person name="Kuees U."/>
            <person name="Lucas S."/>
            <person name="Van de Peer Y."/>
            <person name="Podila G.K."/>
            <person name="Polle A."/>
            <person name="Pukkila P.J."/>
            <person name="Richardson P.M."/>
            <person name="Rouze P."/>
            <person name="Sanders I.R."/>
            <person name="Stajich J.E."/>
            <person name="Tunlid A."/>
            <person name="Tuskan G."/>
            <person name="Grigoriev I.V."/>
        </authorList>
    </citation>
    <scope>NUCLEOTIDE SEQUENCE [LARGE SCALE GENOMIC DNA]</scope>
    <source>
        <strain evidence="4">S238N-H82 / ATCC MYA-4686</strain>
    </source>
</reference>
<dbReference type="Proteomes" id="UP000001194">
    <property type="component" value="Unassembled WGS sequence"/>
</dbReference>
<evidence type="ECO:0000256" key="1">
    <source>
        <dbReference type="SAM" id="MobiDB-lite"/>
    </source>
</evidence>
<dbReference type="GeneID" id="6083810"/>
<feature type="compositionally biased region" description="Polar residues" evidence="1">
    <location>
        <begin position="440"/>
        <end position="456"/>
    </location>
</feature>
<evidence type="ECO:0000259" key="2">
    <source>
        <dbReference type="Pfam" id="PF00646"/>
    </source>
</evidence>
<gene>
    <name evidence="3" type="ORF">LACBIDRAFT_312431</name>
</gene>
<protein>
    <submittedName>
        <fullName evidence="3">Predicted protein</fullName>
    </submittedName>
</protein>
<dbReference type="OrthoDB" id="2823912at2759"/>
<feature type="domain" description="F-box" evidence="2">
    <location>
        <begin position="57"/>
        <end position="95"/>
    </location>
</feature>
<dbReference type="KEGG" id="lbc:LACBIDRAFT_312431"/>
<dbReference type="CDD" id="cd09917">
    <property type="entry name" value="F-box_SF"/>
    <property type="match status" value="1"/>
</dbReference>
<keyword evidence="4" id="KW-1185">Reference proteome</keyword>
<sequence length="788" mass="91121">MEAEDCLLPSELIYDLVVRAVDRHDTTNHLATYVLRRWRRSIPKGAFRPPDGYLEPISSMHVDILYEIFEHLHPIDLHHISQTNRAFQALLSHPNSSSAWNLAFENDPTLPKCPPVTPDFPTKMSWLEWAGMLFGRLVCQDCGEGGAPPNIPFRRFQCNDCMFVNDRLVDELQAIDGHSIAYNLVRKSQLLHLSEEGDLVNTIDEWCLYSEAELKAVHGTITGYEDAITREEPGAKEAFDAYKAKRKASVDPINEHAATCLRWAEELTECYVGDLERRQSNIIKRVQSRFKRLGYHPEDVRNATSEIAPHVDSLNRPRLSNKQWEALKTYFEPTVIRVQEERWARERGILINKRKEFVHELYREYKKSVPPLTWAYLPPHYAVYQFKPFEDLINAPHSDELDRASCEEALWCLPKEIRDWTLTKKRQLVSLLPGRGSGGTTTSQHAGPSSERSGPSQEMEDNFEALQLATSVFCCLGSNVSPQRKAGLCLIGWEAAGPHLRCTSLETYWEKRLHFSQRGHDAATVLVNLACLDPRTTTAADMDRLDYRYICTSCPIATYTGFKGRHAYNWRDAVLHYIKMPHDGQGTHTSPTWSLLTIEAEYDVKRREEYDPYTTESSWSCVHCPEHFKNMVPRTEAIRHVKVKHNISTPVENDDFFYLITRTDRTPRRQAGFPQDPSAEYRCTYCVSHLHNMKGIRRHLRRTTLGCQWQRRITRMWRLFCVLYLRWNLKPRHINPYGVHRIEVRCYECYKWGDSQRSILHSCAPTSMVPNEDTSSLAVEKLALSIVM</sequence>
<dbReference type="Pfam" id="PF00646">
    <property type="entry name" value="F-box"/>
    <property type="match status" value="1"/>
</dbReference>
<accession>B0DW53</accession>
<feature type="region of interest" description="Disordered" evidence="1">
    <location>
        <begin position="431"/>
        <end position="460"/>
    </location>
</feature>
<dbReference type="HOGENOM" id="CLU_010790_5_0_1"/>
<proteinExistence type="predicted"/>
<dbReference type="RefSeq" id="XP_001888164.1">
    <property type="nucleotide sequence ID" value="XM_001888129.1"/>
</dbReference>
<dbReference type="InterPro" id="IPR036047">
    <property type="entry name" value="F-box-like_dom_sf"/>
</dbReference>
<name>B0DW53_LACBS</name>
<evidence type="ECO:0000313" key="3">
    <source>
        <dbReference type="EMBL" id="EDR01122.1"/>
    </source>
</evidence>
<organism evidence="4">
    <name type="scientific">Laccaria bicolor (strain S238N-H82 / ATCC MYA-4686)</name>
    <name type="common">Bicoloured deceiver</name>
    <name type="synonym">Laccaria laccata var. bicolor</name>
    <dbReference type="NCBI Taxonomy" id="486041"/>
    <lineage>
        <taxon>Eukaryota</taxon>
        <taxon>Fungi</taxon>
        <taxon>Dikarya</taxon>
        <taxon>Basidiomycota</taxon>
        <taxon>Agaricomycotina</taxon>
        <taxon>Agaricomycetes</taxon>
        <taxon>Agaricomycetidae</taxon>
        <taxon>Agaricales</taxon>
        <taxon>Agaricineae</taxon>
        <taxon>Hydnangiaceae</taxon>
        <taxon>Laccaria</taxon>
    </lineage>
</organism>
<dbReference type="InParanoid" id="B0DW53"/>
<dbReference type="InterPro" id="IPR001810">
    <property type="entry name" value="F-box_dom"/>
</dbReference>
<dbReference type="EMBL" id="DS547142">
    <property type="protein sequence ID" value="EDR01122.1"/>
    <property type="molecule type" value="Genomic_DNA"/>
</dbReference>
<evidence type="ECO:0000313" key="4">
    <source>
        <dbReference type="Proteomes" id="UP000001194"/>
    </source>
</evidence>
<dbReference type="SUPFAM" id="SSF81383">
    <property type="entry name" value="F-box domain"/>
    <property type="match status" value="1"/>
</dbReference>